<name>A0A6S6ZIB5_9BURK</name>
<reference evidence="1 2" key="1">
    <citation type="submission" date="2020-04" db="EMBL/GenBank/DDBJ databases">
        <authorList>
            <person name="De Canck E."/>
        </authorList>
    </citation>
    <scope>NUCLEOTIDE SEQUENCE [LARGE SCALE GENOMIC DNA]</scope>
    <source>
        <strain evidence="1 2">LMG 3441</strain>
    </source>
</reference>
<protein>
    <submittedName>
        <fullName evidence="1">Uncharacterized protein</fullName>
    </submittedName>
</protein>
<dbReference type="RefSeq" id="WP_175169183.1">
    <property type="nucleotide sequence ID" value="NZ_CADIJQ010000001.1"/>
</dbReference>
<evidence type="ECO:0000313" key="1">
    <source>
        <dbReference type="EMBL" id="CAB3676441.1"/>
    </source>
</evidence>
<accession>A0A6S6ZIB5</accession>
<gene>
    <name evidence="1" type="ORF">LMG3441_01352</name>
</gene>
<dbReference type="EMBL" id="CADIJQ010000001">
    <property type="protein sequence ID" value="CAB3676441.1"/>
    <property type="molecule type" value="Genomic_DNA"/>
</dbReference>
<evidence type="ECO:0000313" key="2">
    <source>
        <dbReference type="Proteomes" id="UP000494269"/>
    </source>
</evidence>
<keyword evidence="2" id="KW-1185">Reference proteome</keyword>
<proteinExistence type="predicted"/>
<dbReference type="AlphaFoldDB" id="A0A6S6ZIB5"/>
<organism evidence="1 2">
    <name type="scientific">Achromobacter kerstersii</name>
    <dbReference type="NCBI Taxonomy" id="1353890"/>
    <lineage>
        <taxon>Bacteria</taxon>
        <taxon>Pseudomonadati</taxon>
        <taxon>Pseudomonadota</taxon>
        <taxon>Betaproteobacteria</taxon>
        <taxon>Burkholderiales</taxon>
        <taxon>Alcaligenaceae</taxon>
        <taxon>Achromobacter</taxon>
    </lineage>
</organism>
<sequence length="59" mass="6741">MEISYGEKLYGYKLVQREKIQPARELPPVMTEKDKEKVASAAKSVIAVHRDVLIALKDR</sequence>
<dbReference type="Proteomes" id="UP000494269">
    <property type="component" value="Unassembled WGS sequence"/>
</dbReference>